<dbReference type="InterPro" id="IPR005110">
    <property type="entry name" value="MoeA_linker/N"/>
</dbReference>
<dbReference type="STRING" id="866895.HBHAL_2753"/>
<dbReference type="Gene3D" id="2.40.340.10">
    <property type="entry name" value="MoeA, C-terminal, domain IV"/>
    <property type="match status" value="1"/>
</dbReference>
<feature type="domain" description="MoaB/Mog" evidence="14">
    <location>
        <begin position="202"/>
        <end position="340"/>
    </location>
</feature>
<evidence type="ECO:0000313" key="15">
    <source>
        <dbReference type="EMBL" id="CCG45101.1"/>
    </source>
</evidence>
<keyword evidence="16" id="KW-1185">Reference proteome</keyword>
<dbReference type="Gene3D" id="2.170.190.11">
    <property type="entry name" value="Molybdopterin biosynthesis moea protein, domain 3"/>
    <property type="match status" value="1"/>
</dbReference>
<dbReference type="CDD" id="cd00887">
    <property type="entry name" value="MoeA"/>
    <property type="match status" value="1"/>
</dbReference>
<sequence length="433" mass="47730">MFCRNFIQKGFVDMSLHRKPMPVPDAVNSVMNYKKKAEGEILPLEFCDNRTLAEDIVATHPVPPFNKSPYDGFALRSEDTEGLSKEKSGQFRVTETVGAGHRASRPIKEGEAVRIMTGAEIPSGADCVAMFEICQTYEQDGQSWMSLKRPMEVNQNIIQQGSETKESDVLVEAGTKVNPGVKALLATFGYSDVNVYKKPVIGVFATGTELLDVDEPLEPGKIRNSNAYMIVSQVKRAGGEAHYFGKLEDDFDVCYQSVSEALDKVDVLITTGGVSVGDYDLMPDIYEKLEADVLFNKVAMRPGSVTTVASYQGKLLFGLSGNPSACYVGFELFTYPIILSYLGRSEPFHQRIQATLGKDFKKPNPFTRFVRGYLRYQEGRVIVDPVGMDKSAVVSSLAHTNVLIMLPGGTRGYEKGDNVEALLLEDQTGQESF</sequence>
<evidence type="ECO:0000256" key="8">
    <source>
        <dbReference type="ARBA" id="ARBA00022679"/>
    </source>
</evidence>
<evidence type="ECO:0000256" key="5">
    <source>
        <dbReference type="ARBA" id="ARBA00013269"/>
    </source>
</evidence>
<evidence type="ECO:0000256" key="1">
    <source>
        <dbReference type="ARBA" id="ARBA00001946"/>
    </source>
</evidence>
<evidence type="ECO:0000256" key="9">
    <source>
        <dbReference type="ARBA" id="ARBA00022723"/>
    </source>
</evidence>
<dbReference type="GO" id="GO:0061599">
    <property type="term" value="F:molybdopterin molybdotransferase activity"/>
    <property type="evidence" value="ECO:0007669"/>
    <property type="project" value="UniProtKB-UniRule"/>
</dbReference>
<protein>
    <recommendedName>
        <fullName evidence="6 13">Molybdopterin molybdenumtransferase</fullName>
        <ecNumber evidence="5 13">2.10.1.1</ecNumber>
    </recommendedName>
</protein>
<dbReference type="PANTHER" id="PTHR10192">
    <property type="entry name" value="MOLYBDOPTERIN BIOSYNTHESIS PROTEIN"/>
    <property type="match status" value="1"/>
</dbReference>
<dbReference type="InterPro" id="IPR036135">
    <property type="entry name" value="MoeA_linker/N_sf"/>
</dbReference>
<dbReference type="Gene3D" id="3.40.980.10">
    <property type="entry name" value="MoaB/Mog-like domain"/>
    <property type="match status" value="1"/>
</dbReference>
<evidence type="ECO:0000259" key="14">
    <source>
        <dbReference type="SMART" id="SM00852"/>
    </source>
</evidence>
<evidence type="ECO:0000256" key="10">
    <source>
        <dbReference type="ARBA" id="ARBA00022842"/>
    </source>
</evidence>
<dbReference type="InterPro" id="IPR038987">
    <property type="entry name" value="MoeA-like"/>
</dbReference>
<comment type="catalytic activity">
    <reaction evidence="12">
        <text>adenylyl-molybdopterin + molybdate = Mo-molybdopterin + AMP + H(+)</text>
        <dbReference type="Rhea" id="RHEA:35047"/>
        <dbReference type="ChEBI" id="CHEBI:15378"/>
        <dbReference type="ChEBI" id="CHEBI:36264"/>
        <dbReference type="ChEBI" id="CHEBI:62727"/>
        <dbReference type="ChEBI" id="CHEBI:71302"/>
        <dbReference type="ChEBI" id="CHEBI:456215"/>
        <dbReference type="EC" id="2.10.1.1"/>
    </reaction>
</comment>
<dbReference type="NCBIfam" id="NF045515">
    <property type="entry name" value="Glp_gephyrin"/>
    <property type="match status" value="1"/>
</dbReference>
<dbReference type="FunFam" id="2.40.340.10:FF:000002">
    <property type="entry name" value="Molybdopterin molybdenumtransferase"/>
    <property type="match status" value="1"/>
</dbReference>
<keyword evidence="10 13" id="KW-0460">Magnesium</keyword>
<dbReference type="SMART" id="SM00852">
    <property type="entry name" value="MoCF_biosynth"/>
    <property type="match status" value="1"/>
</dbReference>
<accession>I0JLT1</accession>
<name>I0JLT1_HALH3</name>
<dbReference type="KEGG" id="hhd:HBHAL_2753"/>
<keyword evidence="8 13" id="KW-0808">Transferase</keyword>
<dbReference type="SUPFAM" id="SSF53218">
    <property type="entry name" value="Molybdenum cofactor biosynthesis proteins"/>
    <property type="match status" value="1"/>
</dbReference>
<comment type="function">
    <text evidence="2 13">Catalyzes the insertion of molybdate into adenylated molybdopterin with the concomitant release of AMP.</text>
</comment>
<dbReference type="InterPro" id="IPR001453">
    <property type="entry name" value="MoaB/Mog_dom"/>
</dbReference>
<keyword evidence="11 13" id="KW-0501">Molybdenum cofactor biosynthesis</keyword>
<dbReference type="SUPFAM" id="SSF63867">
    <property type="entry name" value="MoeA C-terminal domain-like"/>
    <property type="match status" value="1"/>
</dbReference>
<reference evidence="15 16" key="1">
    <citation type="journal article" date="2013" name="Environ. Microbiol.">
        <title>Chloride and organic osmolytes: a hybrid strategy to cope with elevated salinities by the moderately halophilic, chloride-dependent bacterium Halobacillus halophilus.</title>
        <authorList>
            <person name="Saum S.H."/>
            <person name="Pfeiffer F."/>
            <person name="Palm P."/>
            <person name="Rampp M."/>
            <person name="Schuster S.C."/>
            <person name="Muller V."/>
            <person name="Oesterhelt D."/>
        </authorList>
    </citation>
    <scope>NUCLEOTIDE SEQUENCE [LARGE SCALE GENOMIC DNA]</scope>
    <source>
        <strain evidence="16">ATCC 35676 / DSM 2266 / JCM 20832 / KCTC 3685 / LMG 17431 / NBRC 102448 / NCIMB 2269</strain>
    </source>
</reference>
<evidence type="ECO:0000256" key="13">
    <source>
        <dbReference type="RuleBase" id="RU365090"/>
    </source>
</evidence>
<evidence type="ECO:0000256" key="2">
    <source>
        <dbReference type="ARBA" id="ARBA00002901"/>
    </source>
</evidence>
<dbReference type="GO" id="GO:0005829">
    <property type="term" value="C:cytosol"/>
    <property type="evidence" value="ECO:0007669"/>
    <property type="project" value="TreeGrafter"/>
</dbReference>
<dbReference type="HOGENOM" id="CLU_010186_7_1_9"/>
<dbReference type="PANTHER" id="PTHR10192:SF5">
    <property type="entry name" value="GEPHYRIN"/>
    <property type="match status" value="1"/>
</dbReference>
<dbReference type="SUPFAM" id="SSF63882">
    <property type="entry name" value="MoeA N-terminal region -like"/>
    <property type="match status" value="1"/>
</dbReference>
<proteinExistence type="inferred from homology"/>
<dbReference type="GO" id="GO:0006777">
    <property type="term" value="P:Mo-molybdopterin cofactor biosynthetic process"/>
    <property type="evidence" value="ECO:0007669"/>
    <property type="project" value="UniProtKB-UniRule"/>
</dbReference>
<dbReference type="UniPathway" id="UPA00344"/>
<organism evidence="15 16">
    <name type="scientific">Halobacillus halophilus (strain ATCC 35676 / DSM 2266 / JCM 20832 / KCTC 3685 / LMG 17431 / NBRC 102448 / NCIMB 2269)</name>
    <name type="common">Sporosarcina halophila</name>
    <dbReference type="NCBI Taxonomy" id="866895"/>
    <lineage>
        <taxon>Bacteria</taxon>
        <taxon>Bacillati</taxon>
        <taxon>Bacillota</taxon>
        <taxon>Bacilli</taxon>
        <taxon>Bacillales</taxon>
        <taxon>Bacillaceae</taxon>
        <taxon>Halobacillus</taxon>
    </lineage>
</organism>
<evidence type="ECO:0000256" key="12">
    <source>
        <dbReference type="ARBA" id="ARBA00047317"/>
    </source>
</evidence>
<comment type="similarity">
    <text evidence="4 13">Belongs to the MoeA family.</text>
</comment>
<keyword evidence="7 13" id="KW-0500">Molybdenum</keyword>
<dbReference type="EMBL" id="HE717023">
    <property type="protein sequence ID" value="CCG45101.1"/>
    <property type="molecule type" value="Genomic_DNA"/>
</dbReference>
<evidence type="ECO:0000256" key="4">
    <source>
        <dbReference type="ARBA" id="ARBA00010763"/>
    </source>
</evidence>
<evidence type="ECO:0000256" key="3">
    <source>
        <dbReference type="ARBA" id="ARBA00005046"/>
    </source>
</evidence>
<evidence type="ECO:0000313" key="16">
    <source>
        <dbReference type="Proteomes" id="UP000007397"/>
    </source>
</evidence>
<dbReference type="InterPro" id="IPR036425">
    <property type="entry name" value="MoaB/Mog-like_dom_sf"/>
</dbReference>
<dbReference type="InterPro" id="IPR036688">
    <property type="entry name" value="MoeA_C_domain_IV_sf"/>
</dbReference>
<dbReference type="Pfam" id="PF03453">
    <property type="entry name" value="MoeA_N"/>
    <property type="match status" value="1"/>
</dbReference>
<dbReference type="Proteomes" id="UP000007397">
    <property type="component" value="Chromosome"/>
</dbReference>
<dbReference type="Pfam" id="PF03454">
    <property type="entry name" value="MoeA_C"/>
    <property type="match status" value="1"/>
</dbReference>
<dbReference type="NCBIfam" id="TIGR00177">
    <property type="entry name" value="molyb_syn"/>
    <property type="match status" value="1"/>
</dbReference>
<dbReference type="InterPro" id="IPR005111">
    <property type="entry name" value="MoeA_C_domain_IV"/>
</dbReference>
<dbReference type="PATRIC" id="fig|866895.3.peg.1767"/>
<dbReference type="FunFam" id="3.40.980.10:FF:000004">
    <property type="entry name" value="Molybdopterin molybdenumtransferase"/>
    <property type="match status" value="1"/>
</dbReference>
<dbReference type="AlphaFoldDB" id="I0JLT1"/>
<comment type="pathway">
    <text evidence="3 13">Cofactor biosynthesis; molybdopterin biosynthesis.</text>
</comment>
<dbReference type="Pfam" id="PF00994">
    <property type="entry name" value="MoCF_biosynth"/>
    <property type="match status" value="1"/>
</dbReference>
<keyword evidence="9 13" id="KW-0479">Metal-binding</keyword>
<gene>
    <name evidence="15" type="primary">moeA</name>
    <name evidence="15" type="ordered locus">HBHAL_2753</name>
</gene>
<dbReference type="eggNOG" id="COG0303">
    <property type="taxonomic scope" value="Bacteria"/>
</dbReference>
<dbReference type="GO" id="GO:0046872">
    <property type="term" value="F:metal ion binding"/>
    <property type="evidence" value="ECO:0007669"/>
    <property type="project" value="UniProtKB-UniRule"/>
</dbReference>
<dbReference type="EC" id="2.10.1.1" evidence="5 13"/>
<evidence type="ECO:0000256" key="7">
    <source>
        <dbReference type="ARBA" id="ARBA00022505"/>
    </source>
</evidence>
<dbReference type="Gene3D" id="3.90.105.10">
    <property type="entry name" value="Molybdopterin biosynthesis moea protein, domain 2"/>
    <property type="match status" value="1"/>
</dbReference>
<evidence type="ECO:0000256" key="11">
    <source>
        <dbReference type="ARBA" id="ARBA00023150"/>
    </source>
</evidence>
<evidence type="ECO:0000256" key="6">
    <source>
        <dbReference type="ARBA" id="ARBA00021108"/>
    </source>
</evidence>
<comment type="cofactor">
    <cofactor evidence="1 13">
        <name>Mg(2+)</name>
        <dbReference type="ChEBI" id="CHEBI:18420"/>
    </cofactor>
</comment>